<keyword evidence="2" id="KW-1185">Reference proteome</keyword>
<gene>
    <name evidence="1" type="ORF">DYB32_005609</name>
</gene>
<dbReference type="EMBL" id="QUSY01000454">
    <property type="protein sequence ID" value="RHY29328.1"/>
    <property type="molecule type" value="Genomic_DNA"/>
</dbReference>
<evidence type="ECO:0000313" key="2">
    <source>
        <dbReference type="Proteomes" id="UP000285060"/>
    </source>
</evidence>
<comment type="caution">
    <text evidence="1">The sequence shown here is derived from an EMBL/GenBank/DDBJ whole genome shotgun (WGS) entry which is preliminary data.</text>
</comment>
<dbReference type="AlphaFoldDB" id="A0A3R6Y8C5"/>
<dbReference type="VEuPathDB" id="FungiDB:H310_10766"/>
<accession>A0A3R6Y8C5</accession>
<organism evidence="1 2">
    <name type="scientific">Aphanomyces invadans</name>
    <dbReference type="NCBI Taxonomy" id="157072"/>
    <lineage>
        <taxon>Eukaryota</taxon>
        <taxon>Sar</taxon>
        <taxon>Stramenopiles</taxon>
        <taxon>Oomycota</taxon>
        <taxon>Saprolegniomycetes</taxon>
        <taxon>Saprolegniales</taxon>
        <taxon>Verrucalvaceae</taxon>
        <taxon>Aphanomyces</taxon>
    </lineage>
</organism>
<evidence type="ECO:0000313" key="1">
    <source>
        <dbReference type="EMBL" id="RHY29328.1"/>
    </source>
</evidence>
<sequence length="610" mass="68419">MHGGMRRRGKQCLRRSLCLVASGGLSRYAFHGSCHLGMPTQQRVRRCWTKPFVKPSHAEGAMAAITQGSRGRRQTVNERIDSILDDFCRSSIVHPGAETDVQAVESKRLSQLYQVSLDDQFLKDRVHHLPSPVSRERQTAISRHMYSRERAALPPAASPLAVTKPTAPHNALPICSPIKASQSTSKLHQLQKLQPWYMGHNNVGTGPACTLHAKTKRYGARGAVQLSAAETVAGTVPTMHPTKLHPSPSLESGLANLAKFQHPNTWSPTLRGSPTMWSEEAAFVYGASLSFHNTRQPHVHPASKVKVQLRDVDPDALRVNEKTKAELKALESALLQAKCAATRDILDDVREQQRVELSKHVHHAKVPAKAMKEMTLIKTAGPARVAAISTKLMQCKYDLRWRTMFVLIDAMRRSVFNRPLLQELSLLLERIAEQGTRQKRANPFELSRDQCKGTCRELFAKEYPAFGESNVNLMYSSFDPTHTDRLDMRDVISTVKALRMSNANTRASSMKDVVMELLAMYAAASTVYVFHVLRVLCLFCTSTDDEDALVHRVETLFQLYRPFRHLHGRVDLDAVDAFLTEQSAIVDVFTDNLMARRRHIHTQTLHNSAE</sequence>
<reference evidence="1 2" key="1">
    <citation type="submission" date="2018-08" db="EMBL/GenBank/DDBJ databases">
        <title>Aphanomyces genome sequencing and annotation.</title>
        <authorList>
            <person name="Minardi D."/>
            <person name="Oidtmann B."/>
            <person name="Van Der Giezen M."/>
            <person name="Studholme D.J."/>
        </authorList>
    </citation>
    <scope>NUCLEOTIDE SEQUENCE [LARGE SCALE GENOMIC DNA]</scope>
    <source>
        <strain evidence="1 2">NJM0002</strain>
    </source>
</reference>
<name>A0A3R6Y8C5_9STRA</name>
<dbReference type="Proteomes" id="UP000285060">
    <property type="component" value="Unassembled WGS sequence"/>
</dbReference>
<proteinExistence type="predicted"/>
<protein>
    <submittedName>
        <fullName evidence="1">Uncharacterized protein</fullName>
    </submittedName>
</protein>